<dbReference type="InterPro" id="IPR013883">
    <property type="entry name" value="TF_Iwr1_dom"/>
</dbReference>
<dbReference type="KEGG" id="cten:18249015"/>
<dbReference type="PANTHER" id="PTHR28063">
    <property type="entry name" value="RNA POLYMERASE II NUCLEAR LOCALIZATION PROTEIN IWR1"/>
    <property type="match status" value="1"/>
</dbReference>
<dbReference type="Proteomes" id="UP000000707">
    <property type="component" value="Unassembled WGS sequence"/>
</dbReference>
<comment type="similarity">
    <text evidence="1">Belongs to the IWR1/SLC7A6OS family.</text>
</comment>
<dbReference type="GO" id="GO:0006606">
    <property type="term" value="P:protein import into nucleus"/>
    <property type="evidence" value="ECO:0007669"/>
    <property type="project" value="InterPro"/>
</dbReference>
<dbReference type="Pfam" id="PF08574">
    <property type="entry name" value="Iwr1"/>
    <property type="match status" value="1"/>
</dbReference>
<dbReference type="eggNOG" id="KOG4852">
    <property type="taxonomic scope" value="Eukaryota"/>
</dbReference>
<feature type="region of interest" description="Disordered" evidence="2">
    <location>
        <begin position="261"/>
        <end position="280"/>
    </location>
</feature>
<feature type="region of interest" description="Disordered" evidence="2">
    <location>
        <begin position="117"/>
        <end position="139"/>
    </location>
</feature>
<organism evidence="5">
    <name type="scientific">Candida tenuis (strain ATCC 10573 / BCRC 21748 / CBS 615 / JCM 9827 / NBRC 10315 / NRRL Y-1498 / VKM Y-70)</name>
    <name type="common">Yeast</name>
    <name type="synonym">Yamadazyma tenuis</name>
    <dbReference type="NCBI Taxonomy" id="590646"/>
    <lineage>
        <taxon>Eukaryota</taxon>
        <taxon>Fungi</taxon>
        <taxon>Dikarya</taxon>
        <taxon>Ascomycota</taxon>
        <taxon>Saccharomycotina</taxon>
        <taxon>Pichiomycetes</taxon>
        <taxon>Debaryomycetaceae</taxon>
        <taxon>Yamadazyma</taxon>
    </lineage>
</organism>
<dbReference type="EMBL" id="GL996527">
    <property type="protein sequence ID" value="EGV61504.1"/>
    <property type="molecule type" value="Genomic_DNA"/>
</dbReference>
<protein>
    <recommendedName>
        <fullName evidence="3">Transcription factor Iwr1 domain-containing protein</fullName>
    </recommendedName>
</protein>
<evidence type="ECO:0000259" key="3">
    <source>
        <dbReference type="Pfam" id="PF08574"/>
    </source>
</evidence>
<feature type="region of interest" description="Disordered" evidence="2">
    <location>
        <begin position="24"/>
        <end position="44"/>
    </location>
</feature>
<evidence type="ECO:0000313" key="4">
    <source>
        <dbReference type="EMBL" id="EGV61504.1"/>
    </source>
</evidence>
<accession>G3BB74</accession>
<evidence type="ECO:0000256" key="2">
    <source>
        <dbReference type="SAM" id="MobiDB-lite"/>
    </source>
</evidence>
<sequence length="305" mass="34989">MEPPTILRIKRKRGQDPLQALILEERQSVKRSKPTSPVSSGAMTPIEEPANFYFKLTRTDNSHDLDDASVVASLLAETSASQTTRSFVIPKRQTEEDMVIPHELSDMVEDFMISNNSTTPQRRKRHTSVAPAPHSSVPDEDEYVYDVYQLATITDQNHPKSQIGYIKFFEDDDELNGSEDSVDQALYSDHEDSNAEDYYQNDYPEDEDADIGDDIHNDYGDTALDLEPDQVNELYDYVQVHNADLLDDGYVSADDEDYVFSEEEDDSESEEFSRQKFFDGESDDELAIHRDKIFDQLQRMINEEE</sequence>
<dbReference type="RefSeq" id="XP_006687674.1">
    <property type="nucleotide sequence ID" value="XM_006687611.1"/>
</dbReference>
<keyword evidence="5" id="KW-1185">Reference proteome</keyword>
<dbReference type="GO" id="GO:0005737">
    <property type="term" value="C:cytoplasm"/>
    <property type="evidence" value="ECO:0007669"/>
    <property type="project" value="TreeGrafter"/>
</dbReference>
<dbReference type="GeneID" id="18249015"/>
<dbReference type="AlphaFoldDB" id="G3BB74"/>
<evidence type="ECO:0000313" key="5">
    <source>
        <dbReference type="Proteomes" id="UP000000707"/>
    </source>
</evidence>
<name>G3BB74_CANTC</name>
<dbReference type="OrthoDB" id="6255506at2759"/>
<dbReference type="InterPro" id="IPR040150">
    <property type="entry name" value="Iwr1"/>
</dbReference>
<evidence type="ECO:0000256" key="1">
    <source>
        <dbReference type="ARBA" id="ARBA00010218"/>
    </source>
</evidence>
<dbReference type="STRING" id="590646.G3BB74"/>
<dbReference type="HOGENOM" id="CLU_044104_0_0_1"/>
<feature type="compositionally biased region" description="Acidic residues" evidence="2">
    <location>
        <begin position="261"/>
        <end position="270"/>
    </location>
</feature>
<feature type="domain" description="Transcription factor Iwr1" evidence="3">
    <location>
        <begin position="141"/>
        <end position="207"/>
    </location>
</feature>
<proteinExistence type="inferred from homology"/>
<gene>
    <name evidence="4" type="ORF">CANTEDRAFT_124262</name>
</gene>
<reference evidence="4 5" key="1">
    <citation type="journal article" date="2011" name="Proc. Natl. Acad. Sci. U.S.A.">
        <title>Comparative genomics of xylose-fermenting fungi for enhanced biofuel production.</title>
        <authorList>
            <person name="Wohlbach D.J."/>
            <person name="Kuo A."/>
            <person name="Sato T.K."/>
            <person name="Potts K.M."/>
            <person name="Salamov A.A."/>
            <person name="LaButti K.M."/>
            <person name="Sun H."/>
            <person name="Clum A."/>
            <person name="Pangilinan J.L."/>
            <person name="Lindquist E.A."/>
            <person name="Lucas S."/>
            <person name="Lapidus A."/>
            <person name="Jin M."/>
            <person name="Gunawan C."/>
            <person name="Balan V."/>
            <person name="Dale B.E."/>
            <person name="Jeffries T.W."/>
            <person name="Zinkel R."/>
            <person name="Barry K.W."/>
            <person name="Grigoriev I.V."/>
            <person name="Gasch A.P."/>
        </authorList>
    </citation>
    <scope>NUCLEOTIDE SEQUENCE [LARGE SCALE GENOMIC DNA]</scope>
    <source>
        <strain evidence="5">ATCC 10573 / BCRC 21748 / CBS 615 / JCM 9827 / NBRC 10315 / NRRL Y-1498 / VKM Y-70</strain>
    </source>
</reference>
<dbReference type="PANTHER" id="PTHR28063:SF1">
    <property type="entry name" value="RNA POLYMERASE II NUCLEAR LOCALIZATION PROTEIN IWR1"/>
    <property type="match status" value="1"/>
</dbReference>